<keyword evidence="2" id="KW-1185">Reference proteome</keyword>
<dbReference type="EMBL" id="CAXKWB010021272">
    <property type="protein sequence ID" value="CAL4123078.1"/>
    <property type="molecule type" value="Genomic_DNA"/>
</dbReference>
<dbReference type="AlphaFoldDB" id="A0AAV2RGC3"/>
<organism evidence="1 2">
    <name type="scientific">Meganyctiphanes norvegica</name>
    <name type="common">Northern krill</name>
    <name type="synonym">Thysanopoda norvegica</name>
    <dbReference type="NCBI Taxonomy" id="48144"/>
    <lineage>
        <taxon>Eukaryota</taxon>
        <taxon>Metazoa</taxon>
        <taxon>Ecdysozoa</taxon>
        <taxon>Arthropoda</taxon>
        <taxon>Crustacea</taxon>
        <taxon>Multicrustacea</taxon>
        <taxon>Malacostraca</taxon>
        <taxon>Eumalacostraca</taxon>
        <taxon>Eucarida</taxon>
        <taxon>Euphausiacea</taxon>
        <taxon>Euphausiidae</taxon>
        <taxon>Meganyctiphanes</taxon>
    </lineage>
</organism>
<dbReference type="Proteomes" id="UP001497623">
    <property type="component" value="Unassembled WGS sequence"/>
</dbReference>
<gene>
    <name evidence="1" type="ORF">MNOR_LOCUS23775</name>
</gene>
<accession>A0AAV2RGC3</accession>
<feature type="non-terminal residue" evidence="1">
    <location>
        <position position="1"/>
    </location>
</feature>
<protein>
    <submittedName>
        <fullName evidence="1">Uncharacterized protein</fullName>
    </submittedName>
</protein>
<reference evidence="1 2" key="1">
    <citation type="submission" date="2024-05" db="EMBL/GenBank/DDBJ databases">
        <authorList>
            <person name="Wallberg A."/>
        </authorList>
    </citation>
    <scope>NUCLEOTIDE SEQUENCE [LARGE SCALE GENOMIC DNA]</scope>
</reference>
<sequence length="178" mass="19599">VHQNGETFNATSVSIPPVDDSNRVKLLVKEPGEDQGITLEFGLSTKEWSRYSQNYSPLGAPTNNKIIEVIEGQASGNCVSGDFTWKITGAKKDAELFNTQQNQRFRIRLQKEETDVSISDGAVTHYMCLNVSSNNVIISQRKCDIDEGKKLLTLTVTYTLLFKPGVAGQLAQVSVGFI</sequence>
<proteinExistence type="predicted"/>
<evidence type="ECO:0000313" key="1">
    <source>
        <dbReference type="EMBL" id="CAL4123078.1"/>
    </source>
</evidence>
<name>A0AAV2RGC3_MEGNR</name>
<comment type="caution">
    <text evidence="1">The sequence shown here is derived from an EMBL/GenBank/DDBJ whole genome shotgun (WGS) entry which is preliminary data.</text>
</comment>
<evidence type="ECO:0000313" key="2">
    <source>
        <dbReference type="Proteomes" id="UP001497623"/>
    </source>
</evidence>